<dbReference type="Gene3D" id="3.40.50.10810">
    <property type="entry name" value="Tandem AAA-ATPase domain"/>
    <property type="match status" value="1"/>
</dbReference>
<dbReference type="GO" id="GO:0016787">
    <property type="term" value="F:hydrolase activity"/>
    <property type="evidence" value="ECO:0007669"/>
    <property type="project" value="UniProtKB-KW"/>
</dbReference>
<proteinExistence type="predicted"/>
<dbReference type="PANTHER" id="PTHR45626:SF17">
    <property type="entry name" value="HELICASE-LIKE TRANSCRIPTION FACTOR"/>
    <property type="match status" value="1"/>
</dbReference>
<dbReference type="GO" id="GO:0004386">
    <property type="term" value="F:helicase activity"/>
    <property type="evidence" value="ECO:0007669"/>
    <property type="project" value="UniProtKB-KW"/>
</dbReference>
<dbReference type="SMART" id="SM00487">
    <property type="entry name" value="DEXDc"/>
    <property type="match status" value="1"/>
</dbReference>
<gene>
    <name evidence="8" type="ORF">PFICI_02185</name>
</gene>
<evidence type="ECO:0000313" key="8">
    <source>
        <dbReference type="EMBL" id="ETS84160.1"/>
    </source>
</evidence>
<dbReference type="GeneID" id="19267198"/>
<dbReference type="InterPro" id="IPR049730">
    <property type="entry name" value="SNF2/RAD54-like_C"/>
</dbReference>
<accession>W3XDN2</accession>
<evidence type="ECO:0000259" key="7">
    <source>
        <dbReference type="PROSITE" id="PS51194"/>
    </source>
</evidence>
<keyword evidence="9" id="KW-1185">Reference proteome</keyword>
<feature type="region of interest" description="Disordered" evidence="5">
    <location>
        <begin position="1"/>
        <end position="24"/>
    </location>
</feature>
<evidence type="ECO:0000256" key="2">
    <source>
        <dbReference type="ARBA" id="ARBA00022801"/>
    </source>
</evidence>
<evidence type="ECO:0000256" key="5">
    <source>
        <dbReference type="SAM" id="MobiDB-lite"/>
    </source>
</evidence>
<dbReference type="HOGENOM" id="CLU_000315_2_7_1"/>
<dbReference type="OrthoDB" id="448448at2759"/>
<keyword evidence="4" id="KW-0067">ATP-binding</keyword>
<evidence type="ECO:0000256" key="4">
    <source>
        <dbReference type="ARBA" id="ARBA00022840"/>
    </source>
</evidence>
<feature type="compositionally biased region" description="Polar residues" evidence="5">
    <location>
        <begin position="11"/>
        <end position="21"/>
    </location>
</feature>
<dbReference type="GO" id="GO:0008094">
    <property type="term" value="F:ATP-dependent activity, acting on DNA"/>
    <property type="evidence" value="ECO:0007669"/>
    <property type="project" value="TreeGrafter"/>
</dbReference>
<dbReference type="eggNOG" id="KOG1001">
    <property type="taxonomic scope" value="Eukaryota"/>
</dbReference>
<evidence type="ECO:0000256" key="3">
    <source>
        <dbReference type="ARBA" id="ARBA00022806"/>
    </source>
</evidence>
<protein>
    <submittedName>
        <fullName evidence="8">Uncharacterized protein</fullName>
    </submittedName>
</protein>
<dbReference type="InParanoid" id="W3XDN2"/>
<feature type="domain" description="Helicase ATP-binding" evidence="6">
    <location>
        <begin position="531"/>
        <end position="705"/>
    </location>
</feature>
<dbReference type="InterPro" id="IPR038718">
    <property type="entry name" value="SNF2-like_sf"/>
</dbReference>
<feature type="compositionally biased region" description="Low complexity" evidence="5">
    <location>
        <begin position="238"/>
        <end position="250"/>
    </location>
</feature>
<feature type="domain" description="Helicase C-terminal" evidence="7">
    <location>
        <begin position="927"/>
        <end position="1091"/>
    </location>
</feature>
<dbReference type="InterPro" id="IPR001650">
    <property type="entry name" value="Helicase_C-like"/>
</dbReference>
<dbReference type="GO" id="GO:0006281">
    <property type="term" value="P:DNA repair"/>
    <property type="evidence" value="ECO:0007669"/>
    <property type="project" value="TreeGrafter"/>
</dbReference>
<dbReference type="CDD" id="cd18793">
    <property type="entry name" value="SF2_C_SNF"/>
    <property type="match status" value="1"/>
</dbReference>
<keyword evidence="3" id="KW-0347">Helicase</keyword>
<dbReference type="CDD" id="cd18008">
    <property type="entry name" value="DEXDc_SHPRH-like"/>
    <property type="match status" value="1"/>
</dbReference>
<dbReference type="AlphaFoldDB" id="W3XDN2"/>
<name>W3XDN2_PESFW</name>
<dbReference type="InterPro" id="IPR000330">
    <property type="entry name" value="SNF2_N"/>
</dbReference>
<dbReference type="Gene3D" id="3.40.50.300">
    <property type="entry name" value="P-loop containing nucleotide triphosphate hydrolases"/>
    <property type="match status" value="1"/>
</dbReference>
<dbReference type="SUPFAM" id="SSF52540">
    <property type="entry name" value="P-loop containing nucleoside triphosphate hydrolases"/>
    <property type="match status" value="2"/>
</dbReference>
<evidence type="ECO:0000313" key="9">
    <source>
        <dbReference type="Proteomes" id="UP000030651"/>
    </source>
</evidence>
<dbReference type="GO" id="GO:0005634">
    <property type="term" value="C:nucleus"/>
    <property type="evidence" value="ECO:0007669"/>
    <property type="project" value="TreeGrafter"/>
</dbReference>
<dbReference type="Pfam" id="PF00271">
    <property type="entry name" value="Helicase_C"/>
    <property type="match status" value="1"/>
</dbReference>
<dbReference type="Proteomes" id="UP000030651">
    <property type="component" value="Unassembled WGS sequence"/>
</dbReference>
<dbReference type="KEGG" id="pfy:PFICI_02185"/>
<dbReference type="PROSITE" id="PS51194">
    <property type="entry name" value="HELICASE_CTER"/>
    <property type="match status" value="1"/>
</dbReference>
<reference evidence="9" key="1">
    <citation type="journal article" date="2015" name="BMC Genomics">
        <title>Genomic and transcriptomic analysis of the endophytic fungus Pestalotiopsis fici reveals its lifestyle and high potential for synthesis of natural products.</title>
        <authorList>
            <person name="Wang X."/>
            <person name="Zhang X."/>
            <person name="Liu L."/>
            <person name="Xiang M."/>
            <person name="Wang W."/>
            <person name="Sun X."/>
            <person name="Che Y."/>
            <person name="Guo L."/>
            <person name="Liu G."/>
            <person name="Guo L."/>
            <person name="Wang C."/>
            <person name="Yin W.B."/>
            <person name="Stadler M."/>
            <person name="Zhang X."/>
            <person name="Liu X."/>
        </authorList>
    </citation>
    <scope>NUCLEOTIDE SEQUENCE [LARGE SCALE GENOMIC DNA]</scope>
    <source>
        <strain evidence="9">W106-1 / CGMCC3.15140</strain>
    </source>
</reference>
<dbReference type="STRING" id="1229662.W3XDN2"/>
<dbReference type="SMART" id="SM00490">
    <property type="entry name" value="HELICc"/>
    <property type="match status" value="1"/>
</dbReference>
<keyword evidence="1" id="KW-0547">Nucleotide-binding</keyword>
<dbReference type="Pfam" id="PF00176">
    <property type="entry name" value="SNF2-rel_dom"/>
    <property type="match status" value="1"/>
</dbReference>
<dbReference type="InterPro" id="IPR027417">
    <property type="entry name" value="P-loop_NTPase"/>
</dbReference>
<dbReference type="InterPro" id="IPR014001">
    <property type="entry name" value="Helicase_ATP-bd"/>
</dbReference>
<dbReference type="RefSeq" id="XP_007828957.1">
    <property type="nucleotide sequence ID" value="XM_007830766.1"/>
</dbReference>
<organism evidence="8 9">
    <name type="scientific">Pestalotiopsis fici (strain W106-1 / CGMCC3.15140)</name>
    <dbReference type="NCBI Taxonomy" id="1229662"/>
    <lineage>
        <taxon>Eukaryota</taxon>
        <taxon>Fungi</taxon>
        <taxon>Dikarya</taxon>
        <taxon>Ascomycota</taxon>
        <taxon>Pezizomycotina</taxon>
        <taxon>Sordariomycetes</taxon>
        <taxon>Xylariomycetidae</taxon>
        <taxon>Amphisphaeriales</taxon>
        <taxon>Sporocadaceae</taxon>
        <taxon>Pestalotiopsis</taxon>
    </lineage>
</organism>
<evidence type="ECO:0000256" key="1">
    <source>
        <dbReference type="ARBA" id="ARBA00022741"/>
    </source>
</evidence>
<dbReference type="PANTHER" id="PTHR45626">
    <property type="entry name" value="TRANSCRIPTION TERMINATION FACTOR 2-RELATED"/>
    <property type="match status" value="1"/>
</dbReference>
<dbReference type="PROSITE" id="PS51192">
    <property type="entry name" value="HELICASE_ATP_BIND_1"/>
    <property type="match status" value="1"/>
</dbReference>
<feature type="region of interest" description="Disordered" evidence="5">
    <location>
        <begin position="196"/>
        <end position="255"/>
    </location>
</feature>
<dbReference type="InterPro" id="IPR050628">
    <property type="entry name" value="SNF2_RAD54_helicase_TF"/>
</dbReference>
<keyword evidence="2" id="KW-0378">Hydrolase</keyword>
<evidence type="ECO:0000259" key="6">
    <source>
        <dbReference type="PROSITE" id="PS51192"/>
    </source>
</evidence>
<sequence>MRMEGVDFSSCHESTANNQKRQIAEDGANNAQTNKRLCMSPEFPQASAATSEVIPPNFPQSIPEFWSIDSNSMNYGMLDDHLTLQTNSWDSSVINWNQGNGIAQDAHETPSWYDGYDIGAFFPPVPQLTSEENSGLTPSTFDFGSAESPSCLLQSTNYDGLDHLFGASQLAFSESWDAAAFGPFPGADIADSASLKTLDPTTMGPFEDHESKPSIQVWEGSPECASDQQPPDTIPDHSASNIATSTATSPSDRDIDSAQAAVAVVESNKETPTKLGSRIDDCDTCFGVIVITSISSLPDAEITKTSEVDIIPFGNILKFSFKDSGAYAGMLSQTVLRKLSSDFTICYRGILIQPGASPKKTASKKNGSYSSDCELRLVVFGLAADKIAVGRALSDSDLFLQPPYESECPSHLDYHNPHYLLRPGSEMPRLEKLTFETSGTEKQSNLTELAMGRLQQIFDSSDIDKSTLGINVEPSNRLRTPLLRHQQTAMAMMIDREQGGANETRFPSLWIPVTDEACLGKYRHIITGERRDNPCPIRGGVLADDMGLGKTLTTLGLICSSLDAIVQDTPASEAARYTSTLIITPKSTLPGWEKQIADHIHTGCLKSTRYYGSSRKQLRSIPVHHDVVITTYETLRSDYENQGPLFTHKWLRVILDEAHHIRNRTTKNFQAVCALKSFYRWCITGTPIHNSLDDYGALLTFLGVDPFQEKSSFGFWIVSPFTQQGPRHVEKIKSLVNATCIRRTKLSSSVSLTLPEVIEKIEYTPLSGTDQLLYEFFKKMTAEIAAKVHHGSKTSLESKGSKGTNILALMSSLRLICNHGKDLLPDTALKMWSSREDRQLDASLVLRNQDYCEECGDMLECALNTNTESTNPKIRTTRLACPTCRQSEEDDVIESQDSDRSIKSQGISLRNASSLQIEKGGTRPSVKVAALIRNIREEQSSAISGKPHKSVVFSCWSKMLDLLEAAFVTEGISFRRIDGQTSLDARGEALKQFNESLKCTVMLATTGSCGEGINLAAATNVHLMEPNWNPMMEAQAVDRVHRIGQTQIVTIIRYIVPRSIEMYIREIQMEKLHLISHAINNSASGDFTDLKIERWKKFQACLQDAPKT</sequence>
<dbReference type="GO" id="GO:0005524">
    <property type="term" value="F:ATP binding"/>
    <property type="evidence" value="ECO:0007669"/>
    <property type="project" value="UniProtKB-KW"/>
</dbReference>
<dbReference type="EMBL" id="KI912110">
    <property type="protein sequence ID" value="ETS84160.1"/>
    <property type="molecule type" value="Genomic_DNA"/>
</dbReference>